<feature type="region of interest" description="Disordered" evidence="2">
    <location>
        <begin position="695"/>
        <end position="739"/>
    </location>
</feature>
<organism evidence="3 4">
    <name type="scientific">Cuscuta epithymum</name>
    <dbReference type="NCBI Taxonomy" id="186058"/>
    <lineage>
        <taxon>Eukaryota</taxon>
        <taxon>Viridiplantae</taxon>
        <taxon>Streptophyta</taxon>
        <taxon>Embryophyta</taxon>
        <taxon>Tracheophyta</taxon>
        <taxon>Spermatophyta</taxon>
        <taxon>Magnoliopsida</taxon>
        <taxon>eudicotyledons</taxon>
        <taxon>Gunneridae</taxon>
        <taxon>Pentapetalae</taxon>
        <taxon>asterids</taxon>
        <taxon>lamiids</taxon>
        <taxon>Solanales</taxon>
        <taxon>Convolvulaceae</taxon>
        <taxon>Cuscuteae</taxon>
        <taxon>Cuscuta</taxon>
        <taxon>Cuscuta subgen. Cuscuta</taxon>
    </lineage>
</organism>
<evidence type="ECO:0000256" key="1">
    <source>
        <dbReference type="SAM" id="Coils"/>
    </source>
</evidence>
<comment type="caution">
    <text evidence="3">The sequence shown here is derived from an EMBL/GenBank/DDBJ whole genome shotgun (WGS) entry which is preliminary data.</text>
</comment>
<sequence length="739" mass="83916">MGSPSCLLQSPCHHSFFASSSFPFSYPHPSSPSPSPSSFFLAPRNAQNRRKLRLASALVRAETQNDRDFCNRRVILFTGISVLPLLQLRARALEVPSADSISETLELKATDQEEEAERRTVEGNEFQNPFISLLNGIGFYGSGVLGALYALAKNENAKSIAALESMRGKLEEKEATIVSMGKMFESELLKEKEEQNKQQRMASEEHQILLDRLNSTNVTIKDLEQELLKEKEFVEDLKSTNRRLEGDLMIALEEKNKFEAELKNKLGSINILHEKMNILSVEIKDKDDNLQKISTQLAEKEAEASKLISMHQQSHTELLDLTSENKNLKDEILKKESELYLKNSEVDSLEVKLNSLIAERNELIEKHSAMINEYNDLKHTSENKAASDAKLLEEQKQKMQHLQKHLDIASDEMERNKVLITDLTLEKVEMKKVLDTELETAKELRHMLHIARENLENSRNETYDLKNQLEQSRELCSGLEAEVSMLRSDIVKARETLHINSDEAKKVADLLASELTSTKELLGKAHEEVQIITQELASVANSRDSLQKELVDVYKKAESAANDLREERGVVASLNKELQILETEVLRHKEERNKSLEADLEEAMKSLVEMNQNAMALSKELELAITAVSRLEDEKQVLHKSLAEQRKASQEARDNMEDAHNLVMRLGKERENFERRAKKLEEELGSAKGEILRLRSQMNSSNTPVNGGEQVKGLDDKATISARRYVRKRKSSVPEQDDS</sequence>
<feature type="coiled-coil region" evidence="1">
    <location>
        <begin position="441"/>
        <end position="475"/>
    </location>
</feature>
<evidence type="ECO:0000256" key="2">
    <source>
        <dbReference type="SAM" id="MobiDB-lite"/>
    </source>
</evidence>
<accession>A0AAV0BY83</accession>
<reference evidence="3" key="1">
    <citation type="submission" date="2022-07" db="EMBL/GenBank/DDBJ databases">
        <authorList>
            <person name="Macas J."/>
            <person name="Novak P."/>
            <person name="Neumann P."/>
        </authorList>
    </citation>
    <scope>NUCLEOTIDE SEQUENCE</scope>
</reference>
<gene>
    <name evidence="3" type="ORF">CEPIT_LOCUS950</name>
</gene>
<dbReference type="Proteomes" id="UP001152523">
    <property type="component" value="Unassembled WGS sequence"/>
</dbReference>
<protein>
    <recommendedName>
        <fullName evidence="5">MAR-binding filament-like protein 1-1</fullName>
    </recommendedName>
</protein>
<dbReference type="AlphaFoldDB" id="A0AAV0BY83"/>
<name>A0AAV0BY83_9ASTE</name>
<feature type="compositionally biased region" description="Polar residues" evidence="2">
    <location>
        <begin position="696"/>
        <end position="705"/>
    </location>
</feature>
<proteinExistence type="predicted"/>
<keyword evidence="1" id="KW-0175">Coiled coil</keyword>
<keyword evidence="4" id="KW-1185">Reference proteome</keyword>
<evidence type="ECO:0000313" key="3">
    <source>
        <dbReference type="EMBL" id="CAH9056362.1"/>
    </source>
</evidence>
<evidence type="ECO:0008006" key="5">
    <source>
        <dbReference type="Google" id="ProtNLM"/>
    </source>
</evidence>
<feature type="coiled-coil region" evidence="1">
    <location>
        <begin position="206"/>
        <end position="412"/>
    </location>
</feature>
<dbReference type="EMBL" id="CAMAPF010000006">
    <property type="protein sequence ID" value="CAH9056362.1"/>
    <property type="molecule type" value="Genomic_DNA"/>
</dbReference>
<evidence type="ECO:0000313" key="4">
    <source>
        <dbReference type="Proteomes" id="UP001152523"/>
    </source>
</evidence>